<keyword evidence="17" id="KW-1133">Transmembrane helix</keyword>
<keyword evidence="4" id="KW-1003">Cell membrane</keyword>
<comment type="similarity">
    <text evidence="2">Belongs to the protein kinase superfamily. CAMK Ser/Thr protein kinase family. SNF1 subfamily.</text>
</comment>
<keyword evidence="17" id="KW-0812">Transmembrane</keyword>
<dbReference type="PROSITE" id="PS00107">
    <property type="entry name" value="PROTEIN_KINASE_ATP"/>
    <property type="match status" value="1"/>
</dbReference>
<dbReference type="EMBL" id="JASPKZ010001615">
    <property type="protein sequence ID" value="KAJ9597360.1"/>
    <property type="molecule type" value="Genomic_DNA"/>
</dbReference>
<accession>A0AAD8AEQ1</accession>
<reference evidence="20" key="2">
    <citation type="submission" date="2023-05" db="EMBL/GenBank/DDBJ databases">
        <authorList>
            <person name="Fouks B."/>
        </authorList>
    </citation>
    <scope>NUCLEOTIDE SEQUENCE</scope>
    <source>
        <strain evidence="20">Stay&amp;Tobe</strain>
        <tissue evidence="20">Testes</tissue>
    </source>
</reference>
<keyword evidence="11 17" id="KW-0472">Membrane</keyword>
<evidence type="ECO:0000256" key="10">
    <source>
        <dbReference type="ARBA" id="ARBA00023121"/>
    </source>
</evidence>
<feature type="binding site" evidence="15">
    <location>
        <position position="40"/>
    </location>
    <ligand>
        <name>ATP</name>
        <dbReference type="ChEBI" id="CHEBI:30616"/>
    </ligand>
</feature>
<evidence type="ECO:0000256" key="7">
    <source>
        <dbReference type="ARBA" id="ARBA00022741"/>
    </source>
</evidence>
<keyword evidence="6" id="KW-0808">Transferase</keyword>
<dbReference type="InterPro" id="IPR017441">
    <property type="entry name" value="Protein_kinase_ATP_BS"/>
</dbReference>
<evidence type="ECO:0000256" key="8">
    <source>
        <dbReference type="ARBA" id="ARBA00022777"/>
    </source>
</evidence>
<dbReference type="GO" id="GO:0035556">
    <property type="term" value="P:intracellular signal transduction"/>
    <property type="evidence" value="ECO:0007669"/>
    <property type="project" value="TreeGrafter"/>
</dbReference>
<name>A0AAD8AEQ1_DIPPU</name>
<evidence type="ECO:0000313" key="20">
    <source>
        <dbReference type="EMBL" id="KAJ9597360.1"/>
    </source>
</evidence>
<dbReference type="SUPFAM" id="SSF56112">
    <property type="entry name" value="Protein kinase-like (PK-like)"/>
    <property type="match status" value="1"/>
</dbReference>
<evidence type="ECO:0000256" key="4">
    <source>
        <dbReference type="ARBA" id="ARBA00022475"/>
    </source>
</evidence>
<dbReference type="GO" id="GO:0004674">
    <property type="term" value="F:protein serine/threonine kinase activity"/>
    <property type="evidence" value="ECO:0007669"/>
    <property type="project" value="UniProtKB-KW"/>
</dbReference>
<evidence type="ECO:0000313" key="21">
    <source>
        <dbReference type="Proteomes" id="UP001233999"/>
    </source>
</evidence>
<sequence>MVRYTALKGHYELEKTIGCGGFAKVKLATHILTGEKVAIKIMEKAHLGDDLPRVKLEMKALQNLSHRHICKLYQVIETEAHYFMVMEYCAGGELFDHIGIFYFIYIDYFYLLLIIGYILVEKNRLSESEARHFFRQIVSAVAYLHEQGYAHRDLKPENVLFDKDQTVKLIDFGLCAKPKEGMESLLATSCGSPTYAAPELVIGKKYFGSQVDIWSMGVLLYALLCGFLPFDDSSIDNLYRKILSGKYDEPEWLSRGSKRLISSMLQVDPNNRITIEKLVCHPWLTMGYDGPVTKGIHNFHEKDNECISVMSDSYRISKHEMWKKLSCWNYDYYTATYLILLTRKKRGLPVKLVTSSRLALKKRLHQVTSPDSSHCDQPTYLISLGKVGLMFPLSTDINYIRCKVVDSNNKSVDEKENVFDAASRTPVRRSIKRYRSPSLDKAASPGDGVSETESPLSARKVLYSIERGLCKMRHVLTPRRRYTNNVNQPLVLGTKGLCNVSTTSSNDPEQVLNELKMALISKGISCKQKGFTLRGRVEQMTRDTQRIFGKNKLSFELQVCLIPVAAGCSQQQHMVGILRKRLNGDTWCYKKVCEEVLTLAGRDLQNSTN</sequence>
<dbReference type="Pfam" id="PF02149">
    <property type="entry name" value="KA1"/>
    <property type="match status" value="1"/>
</dbReference>
<evidence type="ECO:0000256" key="11">
    <source>
        <dbReference type="ARBA" id="ARBA00023136"/>
    </source>
</evidence>
<keyword evidence="7 15" id="KW-0547">Nucleotide-binding</keyword>
<dbReference type="PROSITE" id="PS00108">
    <property type="entry name" value="PROTEIN_KINASE_ST"/>
    <property type="match status" value="1"/>
</dbReference>
<comment type="catalytic activity">
    <reaction evidence="14">
        <text>L-seryl-[protein] + ATP = O-phospho-L-seryl-[protein] + ADP + H(+)</text>
        <dbReference type="Rhea" id="RHEA:17989"/>
        <dbReference type="Rhea" id="RHEA-COMP:9863"/>
        <dbReference type="Rhea" id="RHEA-COMP:11604"/>
        <dbReference type="ChEBI" id="CHEBI:15378"/>
        <dbReference type="ChEBI" id="CHEBI:29999"/>
        <dbReference type="ChEBI" id="CHEBI:30616"/>
        <dbReference type="ChEBI" id="CHEBI:83421"/>
        <dbReference type="ChEBI" id="CHEBI:456216"/>
        <dbReference type="EC" id="2.7.11.1"/>
    </reaction>
</comment>
<dbReference type="SMART" id="SM00220">
    <property type="entry name" value="S_TKc"/>
    <property type="match status" value="1"/>
</dbReference>
<reference evidence="20" key="1">
    <citation type="journal article" date="2023" name="IScience">
        <title>Live-bearing cockroach genome reveals convergent evolutionary mechanisms linked to viviparity in insects and beyond.</title>
        <authorList>
            <person name="Fouks B."/>
            <person name="Harrison M.C."/>
            <person name="Mikhailova A.A."/>
            <person name="Marchal E."/>
            <person name="English S."/>
            <person name="Carruthers M."/>
            <person name="Jennings E.C."/>
            <person name="Chiamaka E.L."/>
            <person name="Frigard R.A."/>
            <person name="Pippel M."/>
            <person name="Attardo G.M."/>
            <person name="Benoit J.B."/>
            <person name="Bornberg-Bauer E."/>
            <person name="Tobe S.S."/>
        </authorList>
    </citation>
    <scope>NUCLEOTIDE SEQUENCE</scope>
    <source>
        <strain evidence="20">Stay&amp;Tobe</strain>
    </source>
</reference>
<dbReference type="GO" id="GO:0008289">
    <property type="term" value="F:lipid binding"/>
    <property type="evidence" value="ECO:0007669"/>
    <property type="project" value="UniProtKB-KW"/>
</dbReference>
<dbReference type="Pfam" id="PF00069">
    <property type="entry name" value="Pkinase"/>
    <property type="match status" value="1"/>
</dbReference>
<dbReference type="AlphaFoldDB" id="A0AAD8AEQ1"/>
<evidence type="ECO:0000256" key="16">
    <source>
        <dbReference type="SAM" id="MobiDB-lite"/>
    </source>
</evidence>
<evidence type="ECO:0000256" key="12">
    <source>
        <dbReference type="ARBA" id="ARBA00023306"/>
    </source>
</evidence>
<proteinExistence type="inferred from homology"/>
<dbReference type="InterPro" id="IPR000719">
    <property type="entry name" value="Prot_kinase_dom"/>
</dbReference>
<comment type="caution">
    <text evidence="20">The sequence shown here is derived from an EMBL/GenBank/DDBJ whole genome shotgun (WGS) entry which is preliminary data.</text>
</comment>
<feature type="transmembrane region" description="Helical" evidence="17">
    <location>
        <begin position="100"/>
        <end position="120"/>
    </location>
</feature>
<evidence type="ECO:0000259" key="18">
    <source>
        <dbReference type="PROSITE" id="PS50011"/>
    </source>
</evidence>
<evidence type="ECO:0000256" key="6">
    <source>
        <dbReference type="ARBA" id="ARBA00022679"/>
    </source>
</evidence>
<evidence type="ECO:0000256" key="9">
    <source>
        <dbReference type="ARBA" id="ARBA00022840"/>
    </source>
</evidence>
<keyword evidence="10" id="KW-0446">Lipid-binding</keyword>
<dbReference type="GO" id="GO:0005524">
    <property type="term" value="F:ATP binding"/>
    <property type="evidence" value="ECO:0007669"/>
    <property type="project" value="UniProtKB-UniRule"/>
</dbReference>
<dbReference type="PROSITE" id="PS50011">
    <property type="entry name" value="PROTEIN_KINASE_DOM"/>
    <property type="match status" value="1"/>
</dbReference>
<evidence type="ECO:0000256" key="2">
    <source>
        <dbReference type="ARBA" id="ARBA00006234"/>
    </source>
</evidence>
<dbReference type="SUPFAM" id="SSF103243">
    <property type="entry name" value="KA1-like"/>
    <property type="match status" value="1"/>
</dbReference>
<dbReference type="CDD" id="cd12198">
    <property type="entry name" value="MELK_C"/>
    <property type="match status" value="1"/>
</dbReference>
<dbReference type="InterPro" id="IPR028375">
    <property type="entry name" value="KA1/Ssp2_C"/>
</dbReference>
<comment type="catalytic activity">
    <reaction evidence="13">
        <text>L-threonyl-[protein] + ATP = O-phospho-L-threonyl-[protein] + ADP + H(+)</text>
        <dbReference type="Rhea" id="RHEA:46608"/>
        <dbReference type="Rhea" id="RHEA-COMP:11060"/>
        <dbReference type="Rhea" id="RHEA-COMP:11605"/>
        <dbReference type="ChEBI" id="CHEBI:15378"/>
        <dbReference type="ChEBI" id="CHEBI:30013"/>
        <dbReference type="ChEBI" id="CHEBI:30616"/>
        <dbReference type="ChEBI" id="CHEBI:61977"/>
        <dbReference type="ChEBI" id="CHEBI:456216"/>
        <dbReference type="EC" id="2.7.11.1"/>
    </reaction>
</comment>
<evidence type="ECO:0000256" key="15">
    <source>
        <dbReference type="PROSITE-ProRule" id="PRU10141"/>
    </source>
</evidence>
<dbReference type="InterPro" id="IPR001772">
    <property type="entry name" value="KA1_dom"/>
</dbReference>
<organism evidence="20 21">
    <name type="scientific">Diploptera punctata</name>
    <name type="common">Pacific beetle cockroach</name>
    <dbReference type="NCBI Taxonomy" id="6984"/>
    <lineage>
        <taxon>Eukaryota</taxon>
        <taxon>Metazoa</taxon>
        <taxon>Ecdysozoa</taxon>
        <taxon>Arthropoda</taxon>
        <taxon>Hexapoda</taxon>
        <taxon>Insecta</taxon>
        <taxon>Pterygota</taxon>
        <taxon>Neoptera</taxon>
        <taxon>Polyneoptera</taxon>
        <taxon>Dictyoptera</taxon>
        <taxon>Blattodea</taxon>
        <taxon>Blaberoidea</taxon>
        <taxon>Blaberidae</taxon>
        <taxon>Diplopterinae</taxon>
        <taxon>Diploptera</taxon>
    </lineage>
</organism>
<dbReference type="EC" id="2.7.11.1" evidence="3"/>
<dbReference type="PANTHER" id="PTHR24346:SF30">
    <property type="entry name" value="MATERNAL EMBRYONIC LEUCINE ZIPPER KINASE"/>
    <property type="match status" value="1"/>
</dbReference>
<keyword evidence="9 15" id="KW-0067">ATP-binding</keyword>
<dbReference type="FunFam" id="1.10.510.10:FF:000901">
    <property type="entry name" value="Maternal embryonic leucine zipper kinase"/>
    <property type="match status" value="1"/>
</dbReference>
<feature type="domain" description="KA1" evidence="19">
    <location>
        <begin position="546"/>
        <end position="602"/>
    </location>
</feature>
<dbReference type="Gene3D" id="3.30.310.80">
    <property type="entry name" value="Kinase associated domain 1, KA1"/>
    <property type="match status" value="1"/>
</dbReference>
<evidence type="ECO:0000256" key="17">
    <source>
        <dbReference type="SAM" id="Phobius"/>
    </source>
</evidence>
<dbReference type="Proteomes" id="UP001233999">
    <property type="component" value="Unassembled WGS sequence"/>
</dbReference>
<dbReference type="CDD" id="cd14341">
    <property type="entry name" value="UBA_MELK"/>
    <property type="match status" value="1"/>
</dbReference>
<feature type="region of interest" description="Disordered" evidence="16">
    <location>
        <begin position="434"/>
        <end position="453"/>
    </location>
</feature>
<keyword evidence="8" id="KW-0418">Kinase</keyword>
<dbReference type="FunFam" id="3.30.200.20:FF:000003">
    <property type="entry name" value="Non-specific serine/threonine protein kinase"/>
    <property type="match status" value="1"/>
</dbReference>
<keyword evidence="12" id="KW-0131">Cell cycle</keyword>
<dbReference type="GO" id="GO:0005886">
    <property type="term" value="C:plasma membrane"/>
    <property type="evidence" value="ECO:0007669"/>
    <property type="project" value="UniProtKB-SubCell"/>
</dbReference>
<dbReference type="InterPro" id="IPR011009">
    <property type="entry name" value="Kinase-like_dom_sf"/>
</dbReference>
<dbReference type="InterPro" id="IPR048637">
    <property type="entry name" value="MELK_UBA"/>
</dbReference>
<evidence type="ECO:0000256" key="3">
    <source>
        <dbReference type="ARBA" id="ARBA00012513"/>
    </source>
</evidence>
<evidence type="ECO:0000259" key="19">
    <source>
        <dbReference type="PROSITE" id="PS50032"/>
    </source>
</evidence>
<keyword evidence="21" id="KW-1185">Reference proteome</keyword>
<dbReference type="Pfam" id="PF21594">
    <property type="entry name" value="UBA_MELK"/>
    <property type="match status" value="1"/>
</dbReference>
<dbReference type="PROSITE" id="PS50032">
    <property type="entry name" value="KA1"/>
    <property type="match status" value="1"/>
</dbReference>
<protein>
    <recommendedName>
        <fullName evidence="3">non-specific serine/threonine protein kinase</fullName>
        <ecNumber evidence="3">2.7.11.1</ecNumber>
    </recommendedName>
</protein>
<evidence type="ECO:0000256" key="14">
    <source>
        <dbReference type="ARBA" id="ARBA00048679"/>
    </source>
</evidence>
<evidence type="ECO:0000256" key="5">
    <source>
        <dbReference type="ARBA" id="ARBA00022527"/>
    </source>
</evidence>
<evidence type="ECO:0000256" key="13">
    <source>
        <dbReference type="ARBA" id="ARBA00047899"/>
    </source>
</evidence>
<feature type="domain" description="Protein kinase" evidence="18">
    <location>
        <begin position="11"/>
        <end position="284"/>
    </location>
</feature>
<dbReference type="Gene3D" id="1.10.510.10">
    <property type="entry name" value="Transferase(Phosphotransferase) domain 1"/>
    <property type="match status" value="1"/>
</dbReference>
<gene>
    <name evidence="20" type="ORF">L9F63_011749</name>
</gene>
<dbReference type="PANTHER" id="PTHR24346">
    <property type="entry name" value="MAP/MICROTUBULE AFFINITY-REGULATING KINASE"/>
    <property type="match status" value="1"/>
</dbReference>
<dbReference type="InterPro" id="IPR008271">
    <property type="entry name" value="Ser/Thr_kinase_AS"/>
</dbReference>
<dbReference type="GO" id="GO:0005737">
    <property type="term" value="C:cytoplasm"/>
    <property type="evidence" value="ECO:0007669"/>
    <property type="project" value="TreeGrafter"/>
</dbReference>
<keyword evidence="5" id="KW-0723">Serine/threonine-protein kinase</keyword>
<evidence type="ECO:0000256" key="1">
    <source>
        <dbReference type="ARBA" id="ARBA00004202"/>
    </source>
</evidence>
<comment type="subcellular location">
    <subcellularLocation>
        <location evidence="1">Cell membrane</location>
        <topology evidence="1">Peripheral membrane protein</topology>
    </subcellularLocation>
</comment>